<reference evidence="2 3" key="1">
    <citation type="journal article" date="2011" name="PLoS Genet.">
        <title>Genomic analysis of the necrotrophic fungal pathogens Sclerotinia sclerotiorum and Botrytis cinerea.</title>
        <authorList>
            <person name="Amselem J."/>
            <person name="Cuomo C.A."/>
            <person name="van Kan J.A."/>
            <person name="Viaud M."/>
            <person name="Benito E.P."/>
            <person name="Couloux A."/>
            <person name="Coutinho P.M."/>
            <person name="de Vries R.P."/>
            <person name="Dyer P.S."/>
            <person name="Fillinger S."/>
            <person name="Fournier E."/>
            <person name="Gout L."/>
            <person name="Hahn M."/>
            <person name="Kohn L."/>
            <person name="Lapalu N."/>
            <person name="Plummer K.M."/>
            <person name="Pradier J.M."/>
            <person name="Quevillon E."/>
            <person name="Sharon A."/>
            <person name="Simon A."/>
            <person name="ten Have A."/>
            <person name="Tudzynski B."/>
            <person name="Tudzynski P."/>
            <person name="Wincker P."/>
            <person name="Andrew M."/>
            <person name="Anthouard V."/>
            <person name="Beever R.E."/>
            <person name="Beffa R."/>
            <person name="Benoit I."/>
            <person name="Bouzid O."/>
            <person name="Brault B."/>
            <person name="Chen Z."/>
            <person name="Choquer M."/>
            <person name="Collemare J."/>
            <person name="Cotton P."/>
            <person name="Danchin E.G."/>
            <person name="Da Silva C."/>
            <person name="Gautier A."/>
            <person name="Giraud C."/>
            <person name="Giraud T."/>
            <person name="Gonzalez C."/>
            <person name="Grossetete S."/>
            <person name="Guldener U."/>
            <person name="Henrissat B."/>
            <person name="Howlett B.J."/>
            <person name="Kodira C."/>
            <person name="Kretschmer M."/>
            <person name="Lappartient A."/>
            <person name="Leroch M."/>
            <person name="Levis C."/>
            <person name="Mauceli E."/>
            <person name="Neuveglise C."/>
            <person name="Oeser B."/>
            <person name="Pearson M."/>
            <person name="Poulain J."/>
            <person name="Poussereau N."/>
            <person name="Quesneville H."/>
            <person name="Rascle C."/>
            <person name="Schumacher J."/>
            <person name="Segurens B."/>
            <person name="Sexton A."/>
            <person name="Silva E."/>
            <person name="Sirven C."/>
            <person name="Soanes D.M."/>
            <person name="Talbot N.J."/>
            <person name="Templeton M."/>
            <person name="Yandava C."/>
            <person name="Yarden O."/>
            <person name="Zeng Q."/>
            <person name="Rollins J.A."/>
            <person name="Lebrun M.H."/>
            <person name="Dickman M."/>
        </authorList>
    </citation>
    <scope>NUCLEOTIDE SEQUENCE [LARGE SCALE GENOMIC DNA]</scope>
    <source>
        <strain evidence="2 3">B05.10</strain>
    </source>
</reference>
<name>A0A384JUM3_BOTFB</name>
<protein>
    <submittedName>
        <fullName evidence="2">Uncharacterized protein</fullName>
    </submittedName>
</protein>
<feature type="region of interest" description="Disordered" evidence="1">
    <location>
        <begin position="571"/>
        <end position="612"/>
    </location>
</feature>
<dbReference type="VEuPathDB" id="FungiDB:Bcin10g02540"/>
<accession>A0A384JUM3</accession>
<reference evidence="2 3" key="2">
    <citation type="journal article" date="2012" name="Eukaryot. Cell">
        <title>Genome update of Botrytis cinerea strains B05.10 and T4.</title>
        <authorList>
            <person name="Staats M."/>
            <person name="van Kan J.A."/>
        </authorList>
    </citation>
    <scope>NUCLEOTIDE SEQUENCE [LARGE SCALE GENOMIC DNA]</scope>
    <source>
        <strain evidence="2 3">B05.10</strain>
    </source>
</reference>
<feature type="compositionally biased region" description="Polar residues" evidence="1">
    <location>
        <begin position="223"/>
        <end position="240"/>
    </location>
</feature>
<dbReference type="RefSeq" id="XP_001556991.1">
    <property type="nucleotide sequence ID" value="XM_001556941.2"/>
</dbReference>
<keyword evidence="3" id="KW-1185">Reference proteome</keyword>
<feature type="region of interest" description="Disordered" evidence="1">
    <location>
        <begin position="740"/>
        <end position="777"/>
    </location>
</feature>
<dbReference type="AlphaFoldDB" id="A0A384JUM3"/>
<feature type="compositionally biased region" description="Basic and acidic residues" evidence="1">
    <location>
        <begin position="325"/>
        <end position="365"/>
    </location>
</feature>
<reference evidence="2 3" key="3">
    <citation type="journal article" date="2017" name="Mol. Plant Pathol.">
        <title>A gapless genome sequence of the fungus Botrytis cinerea.</title>
        <authorList>
            <person name="Van Kan J.A."/>
            <person name="Stassen J.H."/>
            <person name="Mosbach A."/>
            <person name="Van Der Lee T.A."/>
            <person name="Faino L."/>
            <person name="Farmer A.D."/>
            <person name="Papasotiriou D.G."/>
            <person name="Zhou S."/>
            <person name="Seidl M.F."/>
            <person name="Cottam E."/>
            <person name="Edel D."/>
            <person name="Hahn M."/>
            <person name="Schwartz D.C."/>
            <person name="Dietrich R.A."/>
            <person name="Widdison S."/>
            <person name="Scalliet G."/>
        </authorList>
    </citation>
    <scope>NUCLEOTIDE SEQUENCE [LARGE SCALE GENOMIC DNA]</scope>
    <source>
        <strain evidence="2 3">B05.10</strain>
    </source>
</reference>
<organism evidence="2 3">
    <name type="scientific">Botryotinia fuckeliana (strain B05.10)</name>
    <name type="common">Noble rot fungus</name>
    <name type="synonym">Botrytis cinerea</name>
    <dbReference type="NCBI Taxonomy" id="332648"/>
    <lineage>
        <taxon>Eukaryota</taxon>
        <taxon>Fungi</taxon>
        <taxon>Dikarya</taxon>
        <taxon>Ascomycota</taxon>
        <taxon>Pezizomycotina</taxon>
        <taxon>Leotiomycetes</taxon>
        <taxon>Helotiales</taxon>
        <taxon>Sclerotiniaceae</taxon>
        <taxon>Botrytis</taxon>
    </lineage>
</organism>
<feature type="compositionally biased region" description="Basic and acidic residues" evidence="1">
    <location>
        <begin position="1"/>
        <end position="13"/>
    </location>
</feature>
<evidence type="ECO:0000256" key="1">
    <source>
        <dbReference type="SAM" id="MobiDB-lite"/>
    </source>
</evidence>
<feature type="compositionally biased region" description="Acidic residues" evidence="1">
    <location>
        <begin position="139"/>
        <end position="163"/>
    </location>
</feature>
<gene>
    <name evidence="2" type="ORF">BCIN_10g02540</name>
</gene>
<feature type="region of interest" description="Disordered" evidence="1">
    <location>
        <begin position="1"/>
        <end position="53"/>
    </location>
</feature>
<feature type="compositionally biased region" description="Basic residues" evidence="1">
    <location>
        <begin position="740"/>
        <end position="752"/>
    </location>
</feature>
<sequence length="777" mass="85992">MACREKTQEEVDKTSQTASELTSMTITMPPPPESFPQFSQNAANGMQAEENFVSGHLASTPTQEFANFNRQVTADGNEVDESPKQFSAVGNDIQRQLETESSTDAYGNILRARSFKNRKGDGRPSFQRYQHCSTKDVDNDNLETDDEDEDKDEDEDGGENGDGDENKDKDKRSRSLCKRILRFVLMIKKNKLCKSKVFGNQESSASGNILGAKSNSRVTAATSHLNDANSNGVATRNSAQLGEGPEEMGRGTIIPDANFNTEVVYSKERPEGVIKSEPTFGGIAIIHKMCRMPPEEPKMSKLTLRRQRVSSLAKKINPRKRQRQSGRDNEARMSLRHAEADLGALTRDEVRENAEREVVDDHTDNTEDIENQTNQTTRSEENHDGMMQTSSKSGTKDVAHYIKQTASSKQNSGEMILAADAHGTKELEAQVSQMTNPVASVRTCFISKSNSVKSVAPIIEDASNNTGGESAAPESVQGFQNTRDLTVSDPEAATLRRTRRSYCLHDEFVHPTVVIVNLSKRPHPTTDLGVPEPSAVSRSLKTVTGYNLIGYNAELLQSHENLALIPKVNRRSAQDDDDDNFGAPLCRTPSHKPSAEETRQTESEMSIDPYPNAIPMSRDAPINRENDASVDQQNNNETSLTVALTPEAILEARNLEYYISLIPTLDGKSNPEVQRILQALKGYPIKMGSISESDLENDSEASQRSNPEPASLESTLNISESSTGVQQHLVSKPRVNRKIRRIRPRIARKGRPSMRFESYDKEFLTSGENSLTSPTQQ</sequence>
<dbReference type="GeneID" id="5437576"/>
<dbReference type="EMBL" id="CP009814">
    <property type="protein sequence ID" value="ATZ54238.1"/>
    <property type="molecule type" value="Genomic_DNA"/>
</dbReference>
<proteinExistence type="predicted"/>
<feature type="compositionally biased region" description="Polar residues" evidence="1">
    <location>
        <begin position="766"/>
        <end position="777"/>
    </location>
</feature>
<feature type="region of interest" description="Disordered" evidence="1">
    <location>
        <begin position="223"/>
        <end position="253"/>
    </location>
</feature>
<feature type="region of interest" description="Disordered" evidence="1">
    <location>
        <begin position="115"/>
        <end position="172"/>
    </location>
</feature>
<dbReference type="KEGG" id="bfu:BCIN_10g02540"/>
<feature type="compositionally biased region" description="Polar residues" evidence="1">
    <location>
        <begin position="700"/>
        <end position="713"/>
    </location>
</feature>
<evidence type="ECO:0000313" key="2">
    <source>
        <dbReference type="EMBL" id="ATZ54238.1"/>
    </source>
</evidence>
<feature type="region of interest" description="Disordered" evidence="1">
    <location>
        <begin position="72"/>
        <end position="100"/>
    </location>
</feature>
<feature type="region of interest" description="Disordered" evidence="1">
    <location>
        <begin position="463"/>
        <end position="485"/>
    </location>
</feature>
<dbReference type="Proteomes" id="UP000001798">
    <property type="component" value="Chromosome 10"/>
</dbReference>
<dbReference type="OrthoDB" id="3540303at2759"/>
<feature type="region of interest" description="Disordered" evidence="1">
    <location>
        <begin position="311"/>
        <end position="395"/>
    </location>
</feature>
<feature type="compositionally biased region" description="Basic and acidic residues" evidence="1">
    <location>
        <begin position="593"/>
        <end position="602"/>
    </location>
</feature>
<evidence type="ECO:0000313" key="3">
    <source>
        <dbReference type="Proteomes" id="UP000001798"/>
    </source>
</evidence>
<feature type="compositionally biased region" description="Polar residues" evidence="1">
    <location>
        <begin position="14"/>
        <end position="26"/>
    </location>
</feature>
<feature type="region of interest" description="Disordered" evidence="1">
    <location>
        <begin position="693"/>
        <end position="713"/>
    </location>
</feature>